<protein>
    <submittedName>
        <fullName evidence="3">Uncharacterized protein</fullName>
    </submittedName>
</protein>
<accession>A0A540MEE2</accession>
<dbReference type="Proteomes" id="UP000315295">
    <property type="component" value="Unassembled WGS sequence"/>
</dbReference>
<evidence type="ECO:0000313" key="3">
    <source>
        <dbReference type="EMBL" id="TQD97075.1"/>
    </source>
</evidence>
<name>A0A540MEE2_MALBA</name>
<feature type="coiled-coil region" evidence="1">
    <location>
        <begin position="115"/>
        <end position="163"/>
    </location>
</feature>
<feature type="compositionally biased region" description="Basic and acidic residues" evidence="2">
    <location>
        <begin position="79"/>
        <end position="90"/>
    </location>
</feature>
<keyword evidence="4" id="KW-1185">Reference proteome</keyword>
<keyword evidence="1" id="KW-0175">Coiled coil</keyword>
<evidence type="ECO:0000256" key="2">
    <source>
        <dbReference type="SAM" id="MobiDB-lite"/>
    </source>
</evidence>
<organism evidence="3 4">
    <name type="scientific">Malus baccata</name>
    <name type="common">Siberian crab apple</name>
    <name type="synonym">Pyrus baccata</name>
    <dbReference type="NCBI Taxonomy" id="106549"/>
    <lineage>
        <taxon>Eukaryota</taxon>
        <taxon>Viridiplantae</taxon>
        <taxon>Streptophyta</taxon>
        <taxon>Embryophyta</taxon>
        <taxon>Tracheophyta</taxon>
        <taxon>Spermatophyta</taxon>
        <taxon>Magnoliopsida</taxon>
        <taxon>eudicotyledons</taxon>
        <taxon>Gunneridae</taxon>
        <taxon>Pentapetalae</taxon>
        <taxon>rosids</taxon>
        <taxon>fabids</taxon>
        <taxon>Rosales</taxon>
        <taxon>Rosaceae</taxon>
        <taxon>Amygdaloideae</taxon>
        <taxon>Maleae</taxon>
        <taxon>Malus</taxon>
    </lineage>
</organism>
<dbReference type="EMBL" id="VIEB01000279">
    <property type="protein sequence ID" value="TQD97075.1"/>
    <property type="molecule type" value="Genomic_DNA"/>
</dbReference>
<gene>
    <name evidence="3" type="ORF">C1H46_017312</name>
</gene>
<dbReference type="AlphaFoldDB" id="A0A540MEE2"/>
<comment type="caution">
    <text evidence="3">The sequence shown here is derived from an EMBL/GenBank/DDBJ whole genome shotgun (WGS) entry which is preliminary data.</text>
</comment>
<reference evidence="3 4" key="1">
    <citation type="journal article" date="2019" name="G3 (Bethesda)">
        <title>Sequencing of a Wild Apple (Malus baccata) Genome Unravels the Differences Between Cultivated and Wild Apple Species Regarding Disease Resistance and Cold Tolerance.</title>
        <authorList>
            <person name="Chen X."/>
        </authorList>
    </citation>
    <scope>NUCLEOTIDE SEQUENCE [LARGE SCALE GENOMIC DNA]</scope>
    <source>
        <strain evidence="4">cv. Shandingzi</strain>
        <tissue evidence="3">Leaves</tissue>
    </source>
</reference>
<evidence type="ECO:0000256" key="1">
    <source>
        <dbReference type="SAM" id="Coils"/>
    </source>
</evidence>
<feature type="region of interest" description="Disordered" evidence="2">
    <location>
        <begin position="79"/>
        <end position="101"/>
    </location>
</feature>
<evidence type="ECO:0000313" key="4">
    <source>
        <dbReference type="Proteomes" id="UP000315295"/>
    </source>
</evidence>
<sequence length="399" mass="46061">MIDRSQTKKRKGGDESITSGCTVLILYWICLKSNLVAMIKDQENMVPAIGRWDTMIHQGIRDVKVEDIEIDDPITEKVEDSSRKATEKTMTRKRKTTTAAKDVMEPDKRISGQATGKLKRDIEKLKEEKKLNKKKISDMDVEIQQLQLKNAEVSGKVNLLLNEIGILKNKLQENQTKVPEVPIDDQMESREQVSKDQMEDVQIEAETEDVEIAKQPEVIAGKDQVQVPIDVQMDSQYVEAANLEDTFANMLLQKARTLKMDKKKMPKKISGQELCYLSMTTNAYKLLDDEIREKIKEYYRKDEIVIDSNIIDVSFFIMSKNETKMGQKQNLYLPSFLFNDMEKTNSESDQQHIDRTLKRLLEENVHKVGKRDKIEALYKDFKADQTLKIEIERCLTCAT</sequence>
<proteinExistence type="predicted"/>